<evidence type="ECO:0000259" key="1">
    <source>
        <dbReference type="Pfam" id="PF02557"/>
    </source>
</evidence>
<evidence type="ECO:0000313" key="3">
    <source>
        <dbReference type="Proteomes" id="UP001596298"/>
    </source>
</evidence>
<dbReference type="CDD" id="cd14814">
    <property type="entry name" value="Peptidase_M15"/>
    <property type="match status" value="1"/>
</dbReference>
<dbReference type="Pfam" id="PF02557">
    <property type="entry name" value="VanY"/>
    <property type="match status" value="1"/>
</dbReference>
<dbReference type="GO" id="GO:0004180">
    <property type="term" value="F:carboxypeptidase activity"/>
    <property type="evidence" value="ECO:0007669"/>
    <property type="project" value="UniProtKB-KW"/>
</dbReference>
<dbReference type="EMBL" id="JBHSWH010000001">
    <property type="protein sequence ID" value="MFC6704316.1"/>
    <property type="molecule type" value="Genomic_DNA"/>
</dbReference>
<keyword evidence="2" id="KW-0645">Protease</keyword>
<dbReference type="RefSeq" id="WP_382398434.1">
    <property type="nucleotide sequence ID" value="NZ_JBHSWH010000001.1"/>
</dbReference>
<keyword evidence="2" id="KW-0378">Hydrolase</keyword>
<organism evidence="2 3">
    <name type="scientific">Flexivirga alba</name>
    <dbReference type="NCBI Taxonomy" id="702742"/>
    <lineage>
        <taxon>Bacteria</taxon>
        <taxon>Bacillati</taxon>
        <taxon>Actinomycetota</taxon>
        <taxon>Actinomycetes</taxon>
        <taxon>Micrococcales</taxon>
        <taxon>Dermacoccaceae</taxon>
        <taxon>Flexivirga</taxon>
    </lineage>
</organism>
<accession>A0ABW2ABY2</accession>
<feature type="domain" description="D-alanyl-D-alanine carboxypeptidase-like core" evidence="1">
    <location>
        <begin position="192"/>
        <end position="304"/>
    </location>
</feature>
<gene>
    <name evidence="2" type="ORF">ACFQDH_03250</name>
</gene>
<protein>
    <submittedName>
        <fullName evidence="2">D-alanyl-D-alanine carboxypeptidase family protein</fullName>
    </submittedName>
</protein>
<dbReference type="SUPFAM" id="SSF55166">
    <property type="entry name" value="Hedgehog/DD-peptidase"/>
    <property type="match status" value="1"/>
</dbReference>
<evidence type="ECO:0000313" key="2">
    <source>
        <dbReference type="EMBL" id="MFC6704316.1"/>
    </source>
</evidence>
<dbReference type="InterPro" id="IPR009045">
    <property type="entry name" value="Zn_M74/Hedgehog-like"/>
</dbReference>
<keyword evidence="3" id="KW-1185">Reference proteome</keyword>
<comment type="caution">
    <text evidence="2">The sequence shown here is derived from an EMBL/GenBank/DDBJ whole genome shotgun (WGS) entry which is preliminary data.</text>
</comment>
<sequence length="304" mass="32983">MTTTHSGSAQLGTEAAGTSRFVAPGIDSLNVRMGPSSAYPAVGLLMPGAEVTGIEYAGWLQITEGSLVGGCVSTDYLTTDRPAAMPSVPCPHIVGRVTTDNQFANIRSGPGFSHPIVGRYTCHERVAGALVDDGPWIRTDRGYLNGGTIAIYATNPGSLNGCIPLHLLSPIPLCYNTDSHFDPGYTQATPRYLNGSALSALHRLQAAFKRQFGHFATIDLTYRSYAEQQYWHEKFGSPRAAHPGTSNHGYGLAIDFEERDEPWIFSWGAVANRWLLTHQAGFGFHNPYASTLQEGEDYHFNFVG</sequence>
<dbReference type="Proteomes" id="UP001596298">
    <property type="component" value="Unassembled WGS sequence"/>
</dbReference>
<dbReference type="Gene3D" id="3.30.1380.10">
    <property type="match status" value="1"/>
</dbReference>
<dbReference type="Gene3D" id="2.30.30.40">
    <property type="entry name" value="SH3 Domains"/>
    <property type="match status" value="1"/>
</dbReference>
<keyword evidence="2" id="KW-0121">Carboxypeptidase</keyword>
<proteinExistence type="predicted"/>
<dbReference type="InterPro" id="IPR003709">
    <property type="entry name" value="VanY-like_core_dom"/>
</dbReference>
<reference evidence="3" key="1">
    <citation type="journal article" date="2019" name="Int. J. Syst. Evol. Microbiol.">
        <title>The Global Catalogue of Microorganisms (GCM) 10K type strain sequencing project: providing services to taxonomists for standard genome sequencing and annotation.</title>
        <authorList>
            <consortium name="The Broad Institute Genomics Platform"/>
            <consortium name="The Broad Institute Genome Sequencing Center for Infectious Disease"/>
            <person name="Wu L."/>
            <person name="Ma J."/>
        </authorList>
    </citation>
    <scope>NUCLEOTIDE SEQUENCE [LARGE SCALE GENOMIC DNA]</scope>
    <source>
        <strain evidence="3">CCUG 58127</strain>
    </source>
</reference>
<name>A0ABW2ABY2_9MICO</name>